<organism evidence="5 6">
    <name type="scientific">Streptomyces pathocidini</name>
    <dbReference type="NCBI Taxonomy" id="1650571"/>
    <lineage>
        <taxon>Bacteria</taxon>
        <taxon>Bacillati</taxon>
        <taxon>Actinomycetota</taxon>
        <taxon>Actinomycetes</taxon>
        <taxon>Kitasatosporales</taxon>
        <taxon>Streptomycetaceae</taxon>
        <taxon>Streptomyces</taxon>
    </lineage>
</organism>
<comment type="caution">
    <text evidence="5">The sequence shown here is derived from an EMBL/GenBank/DDBJ whole genome shotgun (WGS) entry which is preliminary data.</text>
</comment>
<gene>
    <name evidence="5" type="ORF">ACH429_18050</name>
</gene>
<dbReference type="InterPro" id="IPR037062">
    <property type="entry name" value="Malic_N_dom_sf"/>
</dbReference>
<dbReference type="Pfam" id="PF03949">
    <property type="entry name" value="Malic_M"/>
    <property type="match status" value="1"/>
</dbReference>
<dbReference type="SMART" id="SM00919">
    <property type="entry name" value="Malic_M"/>
    <property type="match status" value="1"/>
</dbReference>
<dbReference type="InterPro" id="IPR051674">
    <property type="entry name" value="Malate_Decarboxylase"/>
</dbReference>
<dbReference type="InterPro" id="IPR046346">
    <property type="entry name" value="Aminoacid_DH-like_N_sf"/>
</dbReference>
<dbReference type="InterPro" id="IPR002912">
    <property type="entry name" value="ACT_dom"/>
</dbReference>
<dbReference type="InterPro" id="IPR001891">
    <property type="entry name" value="Malic_OxRdtase"/>
</dbReference>
<dbReference type="PANTHER" id="PTHR43237:SF4">
    <property type="entry name" value="NADP-DEPENDENT MALIC ENZYME"/>
    <property type="match status" value="1"/>
</dbReference>
<dbReference type="PANTHER" id="PTHR43237">
    <property type="entry name" value="NADP-DEPENDENT MALIC ENZYME"/>
    <property type="match status" value="1"/>
</dbReference>
<dbReference type="PROSITE" id="PS51671">
    <property type="entry name" value="ACT"/>
    <property type="match status" value="1"/>
</dbReference>
<dbReference type="Pfam" id="PF00390">
    <property type="entry name" value="malic"/>
    <property type="match status" value="1"/>
</dbReference>
<name>A0ABW7UZ17_9ACTN</name>
<evidence type="ECO:0000256" key="3">
    <source>
        <dbReference type="RuleBase" id="RU003427"/>
    </source>
</evidence>
<keyword evidence="3" id="KW-0479">Metal-binding</keyword>
<dbReference type="PRINTS" id="PR00072">
    <property type="entry name" value="MALOXRDTASE"/>
</dbReference>
<dbReference type="PIRSF" id="PIRSF000106">
    <property type="entry name" value="ME"/>
    <property type="match status" value="1"/>
</dbReference>
<dbReference type="InterPro" id="IPR045213">
    <property type="entry name" value="Malic_NAD-bd_bact_type"/>
</dbReference>
<evidence type="ECO:0000313" key="6">
    <source>
        <dbReference type="Proteomes" id="UP001611548"/>
    </source>
</evidence>
<feature type="domain" description="ACT" evidence="4">
    <location>
        <begin position="12"/>
        <end position="86"/>
    </location>
</feature>
<evidence type="ECO:0000256" key="1">
    <source>
        <dbReference type="ARBA" id="ARBA00008785"/>
    </source>
</evidence>
<evidence type="ECO:0000259" key="4">
    <source>
        <dbReference type="PROSITE" id="PS51671"/>
    </source>
</evidence>
<dbReference type="SUPFAM" id="SSF53223">
    <property type="entry name" value="Aminoacid dehydrogenase-like, N-terminal domain"/>
    <property type="match status" value="1"/>
</dbReference>
<dbReference type="Proteomes" id="UP001611548">
    <property type="component" value="Unassembled WGS sequence"/>
</dbReference>
<evidence type="ECO:0000256" key="2">
    <source>
        <dbReference type="ARBA" id="ARBA00023002"/>
    </source>
</evidence>
<dbReference type="RefSeq" id="WP_055473630.1">
    <property type="nucleotide sequence ID" value="NZ_JBEZHZ010000009.1"/>
</dbReference>
<sequence length="480" mass="49314">MATAPSVSYSMTVRLEVPASGTAVSQLTTAVESSGGSVTGLDVTASGHEKLRIDVTVAATSTAHADEIVEKLSSIEGVTLGKVSDRTFLMHLGGKIEMASKHPIRNRDDLSMVYTPGVARVCLAIAENPEDARRLTIKRNSVAVVTDGSAVLGLGNIGPKAALPVMEGKAALFKRFAGIDAWPICLDTQDTDAIVEIVKAIAPGFAGINLEDISAPRCFEIEARLREALDIPVFHDDQHGTAIVVLASLTNALRVVGKSIGDVRVVMSGAGAAGTAILKLLIAAGVKHAVVADIHGVVHAGRADLAAVDGGANGSALHWIAENTNPEGVTGTLKEAVAGADVFIGVSAPNVLDGEDVAAMADDAIVFALANPDPEVDPAVARQTAAVVATGRSDFPNQINNVLVFPGVFRGLLDAQSRTVNTDMMLAAAKALADVVTEDELNRNYIIPSVFNDKVAGAVAGAVREAAKAAGPAVTGATAR</sequence>
<dbReference type="Gene3D" id="3.40.50.720">
    <property type="entry name" value="NAD(P)-binding Rossmann-like Domain"/>
    <property type="match status" value="1"/>
</dbReference>
<dbReference type="SUPFAM" id="SSF51735">
    <property type="entry name" value="NAD(P)-binding Rossmann-fold domains"/>
    <property type="match status" value="1"/>
</dbReference>
<dbReference type="CDD" id="cd05311">
    <property type="entry name" value="NAD_bind_2_malic_enz"/>
    <property type="match status" value="1"/>
</dbReference>
<protein>
    <submittedName>
        <fullName evidence="5">NAD-dependent malic enzyme</fullName>
    </submittedName>
</protein>
<dbReference type="SMART" id="SM01274">
    <property type="entry name" value="malic"/>
    <property type="match status" value="1"/>
</dbReference>
<dbReference type="InterPro" id="IPR036291">
    <property type="entry name" value="NAD(P)-bd_dom_sf"/>
</dbReference>
<comment type="similarity">
    <text evidence="1 3">Belongs to the malic enzymes family.</text>
</comment>
<dbReference type="InterPro" id="IPR012302">
    <property type="entry name" value="Malic_NAD-bd"/>
</dbReference>
<keyword evidence="6" id="KW-1185">Reference proteome</keyword>
<dbReference type="EMBL" id="JBIRWE010000007">
    <property type="protein sequence ID" value="MFI1965983.1"/>
    <property type="molecule type" value="Genomic_DNA"/>
</dbReference>
<reference evidence="5 6" key="1">
    <citation type="submission" date="2024-10" db="EMBL/GenBank/DDBJ databases">
        <title>The Natural Products Discovery Center: Release of the First 8490 Sequenced Strains for Exploring Actinobacteria Biosynthetic Diversity.</title>
        <authorList>
            <person name="Kalkreuter E."/>
            <person name="Kautsar S.A."/>
            <person name="Yang D."/>
            <person name="Bader C.D."/>
            <person name="Teijaro C.N."/>
            <person name="Fluegel L."/>
            <person name="Davis C.M."/>
            <person name="Simpson J.R."/>
            <person name="Lauterbach L."/>
            <person name="Steele A.D."/>
            <person name="Gui C."/>
            <person name="Meng S."/>
            <person name="Li G."/>
            <person name="Viehrig K."/>
            <person name="Ye F."/>
            <person name="Su P."/>
            <person name="Kiefer A.F."/>
            <person name="Nichols A."/>
            <person name="Cepeda A.J."/>
            <person name="Yan W."/>
            <person name="Fan B."/>
            <person name="Jiang Y."/>
            <person name="Adhikari A."/>
            <person name="Zheng C.-J."/>
            <person name="Schuster L."/>
            <person name="Cowan T.M."/>
            <person name="Smanski M.J."/>
            <person name="Chevrette M.G."/>
            <person name="De Carvalho L.P.S."/>
            <person name="Shen B."/>
        </authorList>
    </citation>
    <scope>NUCLEOTIDE SEQUENCE [LARGE SCALE GENOMIC DNA]</scope>
    <source>
        <strain evidence="5 6">NPDC020327</strain>
    </source>
</reference>
<keyword evidence="2" id="KW-0560">Oxidoreductase</keyword>
<proteinExistence type="inferred from homology"/>
<dbReference type="InterPro" id="IPR012301">
    <property type="entry name" value="Malic_N_dom"/>
</dbReference>
<accession>A0ABW7UZ17</accession>
<dbReference type="Gene3D" id="3.40.50.10380">
    <property type="entry name" value="Malic enzyme, N-terminal domain"/>
    <property type="match status" value="1"/>
</dbReference>
<evidence type="ECO:0000313" key="5">
    <source>
        <dbReference type="EMBL" id="MFI1965983.1"/>
    </source>
</evidence>